<dbReference type="Gene3D" id="2.60.34.10">
    <property type="entry name" value="Substrate Binding Domain Of DNAk, Chain A, domain 1"/>
    <property type="match status" value="1"/>
</dbReference>
<evidence type="ECO:0000313" key="6">
    <source>
        <dbReference type="Proteomes" id="UP000290900"/>
    </source>
</evidence>
<name>A0A448YU07_BRENA</name>
<dbReference type="InterPro" id="IPR029047">
    <property type="entry name" value="HSP70_peptide-bd_sf"/>
</dbReference>
<dbReference type="FunFam" id="3.90.640.10:FF:000010">
    <property type="entry name" value="heat shock 70 kDa protein 14"/>
    <property type="match status" value="1"/>
</dbReference>
<feature type="compositionally biased region" description="Acidic residues" evidence="4">
    <location>
        <begin position="458"/>
        <end position="475"/>
    </location>
</feature>
<keyword evidence="6" id="KW-1185">Reference proteome</keyword>
<dbReference type="InterPro" id="IPR018181">
    <property type="entry name" value="Heat_shock_70_CS"/>
</dbReference>
<dbReference type="GO" id="GO:0140662">
    <property type="term" value="F:ATP-dependent protein folding chaperone"/>
    <property type="evidence" value="ECO:0007669"/>
    <property type="project" value="InterPro"/>
</dbReference>
<dbReference type="Proteomes" id="UP000290900">
    <property type="component" value="Unassembled WGS sequence"/>
</dbReference>
<dbReference type="InParanoid" id="A0A448YU07"/>
<protein>
    <submittedName>
        <fullName evidence="5">DEKNAAC105596</fullName>
    </submittedName>
</protein>
<dbReference type="InterPro" id="IPR013126">
    <property type="entry name" value="Hsp_70_fam"/>
</dbReference>
<dbReference type="OrthoDB" id="29851at2759"/>
<gene>
    <name evidence="5" type="ORF">BRENAR_LOCUS5104</name>
</gene>
<keyword evidence="3" id="KW-0067">ATP-binding</keyword>
<sequence>MATIGIAFGNSTSSIAFVREDGKVDVIADPDGDRFIDSALSYVGSKEYHGAQAIGQLIRNSDNTVVNFRDFIGVPFDKIDATYSEHSAMPINVDGKVGYEINGERITVDEIAKRHLKHIAKDAEDYLGEKIEGVVMTVPFDFTKEQKELLTKISGEAGLHVLQLIHEPSSALLAHLSAKEELLDDKVYVVADFGGVRSDAAVIAVRGGIFTVLSAEQTSKIGGSELDSALMDFCAKDFKKKFKTDATTTDRSYAKLHAACLISKKTLSNVESAPVSVDSLAGGLDYHTSINRMRFEVVARNVFSQMAAFVEDVIKKAGLETLDIDSVLLSGGSSNIPKIARNMEFIFPETTTIIAPSLDSKLQNPNELNCRGAALQASLISSFDADEIRQSQEPDVISTKQLSQPIGVKGANGEFITLLPKNTVYPIKKVISLEASADDVLVELYEGKRTVKETVEEPEKDEEDEEDEDDEEDEPDIIREVVYVPSKLLGQLALKGAGKGKKVDVIINIRKEGKVQLTARAGSAVAKGVIV</sequence>
<dbReference type="GO" id="GO:0005634">
    <property type="term" value="C:nucleus"/>
    <property type="evidence" value="ECO:0007669"/>
    <property type="project" value="TreeGrafter"/>
</dbReference>
<dbReference type="Gene3D" id="3.30.420.40">
    <property type="match status" value="2"/>
</dbReference>
<dbReference type="STRING" id="13370.A0A448YU07"/>
<reference evidence="5 6" key="1">
    <citation type="submission" date="2018-12" db="EMBL/GenBank/DDBJ databases">
        <authorList>
            <person name="Tiukova I."/>
            <person name="Dainat J."/>
        </authorList>
    </citation>
    <scope>NUCLEOTIDE SEQUENCE [LARGE SCALE GENOMIC DNA]</scope>
</reference>
<dbReference type="Gene3D" id="3.30.30.30">
    <property type="match status" value="1"/>
</dbReference>
<evidence type="ECO:0000313" key="5">
    <source>
        <dbReference type="EMBL" id="VEU24376.1"/>
    </source>
</evidence>
<dbReference type="FunCoup" id="A0A448YU07">
    <property type="interactions" value="415"/>
</dbReference>
<dbReference type="SUPFAM" id="SSF53067">
    <property type="entry name" value="Actin-like ATPase domain"/>
    <property type="match status" value="2"/>
</dbReference>
<dbReference type="InterPro" id="IPR043129">
    <property type="entry name" value="ATPase_NBD"/>
</dbReference>
<dbReference type="PROSITE" id="PS01036">
    <property type="entry name" value="HSP70_3"/>
    <property type="match status" value="1"/>
</dbReference>
<dbReference type="Gene3D" id="3.90.640.10">
    <property type="entry name" value="Actin, Chain A, domain 4"/>
    <property type="match status" value="1"/>
</dbReference>
<feature type="region of interest" description="Disordered" evidence="4">
    <location>
        <begin position="452"/>
        <end position="476"/>
    </location>
</feature>
<dbReference type="SUPFAM" id="SSF100920">
    <property type="entry name" value="Heat shock protein 70kD (HSP70), peptide-binding domain"/>
    <property type="match status" value="1"/>
</dbReference>
<dbReference type="GO" id="GO:0005829">
    <property type="term" value="C:cytosol"/>
    <property type="evidence" value="ECO:0007669"/>
    <property type="project" value="TreeGrafter"/>
</dbReference>
<dbReference type="AlphaFoldDB" id="A0A448YU07"/>
<keyword evidence="2" id="KW-0547">Nucleotide-binding</keyword>
<evidence type="ECO:0000256" key="1">
    <source>
        <dbReference type="ARBA" id="ARBA00007381"/>
    </source>
</evidence>
<dbReference type="EMBL" id="CAACVR010000076">
    <property type="protein sequence ID" value="VEU24376.1"/>
    <property type="molecule type" value="Genomic_DNA"/>
</dbReference>
<organism evidence="5 6">
    <name type="scientific">Brettanomyces naardenensis</name>
    <name type="common">Yeast</name>
    <dbReference type="NCBI Taxonomy" id="13370"/>
    <lineage>
        <taxon>Eukaryota</taxon>
        <taxon>Fungi</taxon>
        <taxon>Dikarya</taxon>
        <taxon>Ascomycota</taxon>
        <taxon>Saccharomycotina</taxon>
        <taxon>Pichiomycetes</taxon>
        <taxon>Pichiales</taxon>
        <taxon>Pichiaceae</taxon>
        <taxon>Brettanomyces</taxon>
    </lineage>
</organism>
<comment type="similarity">
    <text evidence="1">Belongs to the heat shock protein 70 family.</text>
</comment>
<proteinExistence type="inferred from homology"/>
<dbReference type="PRINTS" id="PR00301">
    <property type="entry name" value="HEATSHOCK70"/>
</dbReference>
<accession>A0A448YU07</accession>
<evidence type="ECO:0000256" key="2">
    <source>
        <dbReference type="ARBA" id="ARBA00022741"/>
    </source>
</evidence>
<dbReference type="GO" id="GO:0005524">
    <property type="term" value="F:ATP binding"/>
    <property type="evidence" value="ECO:0007669"/>
    <property type="project" value="UniProtKB-KW"/>
</dbReference>
<evidence type="ECO:0000256" key="4">
    <source>
        <dbReference type="SAM" id="MobiDB-lite"/>
    </source>
</evidence>
<dbReference type="PANTHER" id="PTHR45639:SF32">
    <property type="entry name" value="HEAT SHOCK PROTEIN PDR13"/>
    <property type="match status" value="1"/>
</dbReference>
<dbReference type="Pfam" id="PF00012">
    <property type="entry name" value="HSP70"/>
    <property type="match status" value="1"/>
</dbReference>
<dbReference type="PANTHER" id="PTHR45639">
    <property type="entry name" value="HSC70CB, ISOFORM G-RELATED"/>
    <property type="match status" value="1"/>
</dbReference>
<evidence type="ECO:0000256" key="3">
    <source>
        <dbReference type="ARBA" id="ARBA00022840"/>
    </source>
</evidence>